<name>A0A1Y5TIS9_9PROT</name>
<evidence type="ECO:0000313" key="3">
    <source>
        <dbReference type="EMBL" id="SLN64886.1"/>
    </source>
</evidence>
<evidence type="ECO:0000313" key="4">
    <source>
        <dbReference type="Proteomes" id="UP000193200"/>
    </source>
</evidence>
<dbReference type="EC" id="3.4.-.-" evidence="3"/>
<dbReference type="InterPro" id="IPR036005">
    <property type="entry name" value="Creatinase/aminopeptidase-like"/>
</dbReference>
<protein>
    <submittedName>
        <fullName evidence="3">Putative peptidase</fullName>
        <ecNumber evidence="3">3.4.-.-</ecNumber>
    </submittedName>
</protein>
<dbReference type="Gene3D" id="3.40.350.10">
    <property type="entry name" value="Creatinase/prolidase N-terminal domain"/>
    <property type="match status" value="1"/>
</dbReference>
<dbReference type="InterPro" id="IPR000994">
    <property type="entry name" value="Pept_M24"/>
</dbReference>
<dbReference type="InterPro" id="IPR050659">
    <property type="entry name" value="Peptidase_M24B"/>
</dbReference>
<dbReference type="Pfam" id="PF01321">
    <property type="entry name" value="Creatinase_N"/>
    <property type="match status" value="1"/>
</dbReference>
<dbReference type="Proteomes" id="UP000193200">
    <property type="component" value="Unassembled WGS sequence"/>
</dbReference>
<keyword evidence="4" id="KW-1185">Reference proteome</keyword>
<dbReference type="CDD" id="cd01066">
    <property type="entry name" value="APP_MetAP"/>
    <property type="match status" value="1"/>
</dbReference>
<gene>
    <name evidence="3" type="ORF">OCH7691_02951</name>
</gene>
<dbReference type="RefSeq" id="WP_085884268.1">
    <property type="nucleotide sequence ID" value="NZ_FWFR01000002.1"/>
</dbReference>
<dbReference type="AlphaFoldDB" id="A0A1Y5TIS9"/>
<feature type="domain" description="Creatinase N-terminal" evidence="2">
    <location>
        <begin position="15"/>
        <end position="153"/>
    </location>
</feature>
<dbReference type="InterPro" id="IPR029149">
    <property type="entry name" value="Creatin/AminoP/Spt16_N"/>
</dbReference>
<dbReference type="PANTHER" id="PTHR46112">
    <property type="entry name" value="AMINOPEPTIDASE"/>
    <property type="match status" value="1"/>
</dbReference>
<dbReference type="SUPFAM" id="SSF53092">
    <property type="entry name" value="Creatinase/prolidase N-terminal domain"/>
    <property type="match status" value="1"/>
</dbReference>
<dbReference type="SUPFAM" id="SSF55920">
    <property type="entry name" value="Creatinase/aminopeptidase"/>
    <property type="match status" value="1"/>
</dbReference>
<dbReference type="OrthoDB" id="8286321at2"/>
<reference evidence="3 4" key="1">
    <citation type="submission" date="2017-03" db="EMBL/GenBank/DDBJ databases">
        <authorList>
            <person name="Afonso C.L."/>
            <person name="Miller P.J."/>
            <person name="Scott M.A."/>
            <person name="Spackman E."/>
            <person name="Goraichik I."/>
            <person name="Dimitrov K.M."/>
            <person name="Suarez D.L."/>
            <person name="Swayne D.E."/>
        </authorList>
    </citation>
    <scope>NUCLEOTIDE SEQUENCE [LARGE SCALE GENOMIC DNA]</scope>
    <source>
        <strain evidence="3 4">CECT 7691</strain>
    </source>
</reference>
<sequence>MADIAHFPPAEFAARQARAVAAMAEEGLDALVLFKQDSRYYLTGYDSGAHTYFQCLLLTGDGDLALLSRLPDLRQARITSDIPDIRVWLDGQGQGPGEMLRDLLAEKGLAEKRLGVERDCFGMTAFVWRQLAEACGGFCDLVDASRLVDGLRAAKTPAEIALTRAAAARADQAIATARSLARPDVEEALIVGRMQADMLRAGGMPAAWEPVIGSGPEAAAPNGHSGRRVLAEGDPLFLGLAGSSLRYHAGIARTLVLAPRDRAGRELFERVRAAQETAAGLLRPGVVAGDVAAVDAGDGVRVSGHGLGAIYAPSEADWPYLRPGEDACLPAGACVYLEAAIRDLAGNRVMVLGDSFLVGEAGAERLTRASQAPEIDG</sequence>
<evidence type="ECO:0000259" key="2">
    <source>
        <dbReference type="Pfam" id="PF01321"/>
    </source>
</evidence>
<organism evidence="3 4">
    <name type="scientific">Oceanibacterium hippocampi</name>
    <dbReference type="NCBI Taxonomy" id="745714"/>
    <lineage>
        <taxon>Bacteria</taxon>
        <taxon>Pseudomonadati</taxon>
        <taxon>Pseudomonadota</taxon>
        <taxon>Alphaproteobacteria</taxon>
        <taxon>Sneathiellales</taxon>
        <taxon>Sneathiellaceae</taxon>
        <taxon>Oceanibacterium</taxon>
    </lineage>
</organism>
<feature type="domain" description="Peptidase M24" evidence="1">
    <location>
        <begin position="162"/>
        <end position="359"/>
    </location>
</feature>
<evidence type="ECO:0000259" key="1">
    <source>
        <dbReference type="Pfam" id="PF00557"/>
    </source>
</evidence>
<keyword evidence="3" id="KW-0378">Hydrolase</keyword>
<dbReference type="EMBL" id="FWFR01000002">
    <property type="protein sequence ID" value="SLN64886.1"/>
    <property type="molecule type" value="Genomic_DNA"/>
</dbReference>
<proteinExistence type="predicted"/>
<accession>A0A1Y5TIS9</accession>
<dbReference type="Pfam" id="PF00557">
    <property type="entry name" value="Peptidase_M24"/>
    <property type="match status" value="1"/>
</dbReference>
<dbReference type="GO" id="GO:0016787">
    <property type="term" value="F:hydrolase activity"/>
    <property type="evidence" value="ECO:0007669"/>
    <property type="project" value="UniProtKB-KW"/>
</dbReference>
<dbReference type="InParanoid" id="A0A1Y5TIS9"/>
<dbReference type="Gene3D" id="3.90.230.10">
    <property type="entry name" value="Creatinase/methionine aminopeptidase superfamily"/>
    <property type="match status" value="1"/>
</dbReference>
<dbReference type="InterPro" id="IPR000587">
    <property type="entry name" value="Creatinase_N"/>
</dbReference>
<dbReference type="PANTHER" id="PTHR46112:SF2">
    <property type="entry name" value="XAA-PRO AMINOPEPTIDASE P-RELATED"/>
    <property type="match status" value="1"/>
</dbReference>